<evidence type="ECO:0000313" key="2">
    <source>
        <dbReference type="Proteomes" id="UP001602287"/>
    </source>
</evidence>
<keyword evidence="2" id="KW-1185">Reference proteome</keyword>
<gene>
    <name evidence="1" type="ORF">ACFY3B_17680</name>
</gene>
<dbReference type="RefSeq" id="WP_387221048.1">
    <property type="nucleotide sequence ID" value="NZ_JBIAZM010000006.1"/>
</dbReference>
<proteinExistence type="predicted"/>
<dbReference type="EMBL" id="JBIAZM010000006">
    <property type="protein sequence ID" value="MFF5201429.1"/>
    <property type="molecule type" value="Genomic_DNA"/>
</dbReference>
<accession>A0ABW6VUW0</accession>
<evidence type="ECO:0000313" key="1">
    <source>
        <dbReference type="EMBL" id="MFF5201429.1"/>
    </source>
</evidence>
<reference evidence="1 2" key="1">
    <citation type="submission" date="2024-10" db="EMBL/GenBank/DDBJ databases">
        <title>The Natural Products Discovery Center: Release of the First 8490 Sequenced Strains for Exploring Actinobacteria Biosynthetic Diversity.</title>
        <authorList>
            <person name="Kalkreuter E."/>
            <person name="Kautsar S.A."/>
            <person name="Yang D."/>
            <person name="Bader C.D."/>
            <person name="Teijaro C.N."/>
            <person name="Fluegel L."/>
            <person name="Davis C.M."/>
            <person name="Simpson J.R."/>
            <person name="Lauterbach L."/>
            <person name="Steele A.D."/>
            <person name="Gui C."/>
            <person name="Meng S."/>
            <person name="Li G."/>
            <person name="Viehrig K."/>
            <person name="Ye F."/>
            <person name="Su P."/>
            <person name="Kiefer A.F."/>
            <person name="Nichols A."/>
            <person name="Cepeda A.J."/>
            <person name="Yan W."/>
            <person name="Fan B."/>
            <person name="Jiang Y."/>
            <person name="Adhikari A."/>
            <person name="Zheng C.-J."/>
            <person name="Schuster L."/>
            <person name="Cowan T.M."/>
            <person name="Smanski M.J."/>
            <person name="Chevrette M.G."/>
            <person name="De Carvalho L.P.S."/>
            <person name="Shen B."/>
        </authorList>
    </citation>
    <scope>NUCLEOTIDE SEQUENCE [LARGE SCALE GENOMIC DNA]</scope>
    <source>
        <strain evidence="1 2">NPDC000140</strain>
    </source>
</reference>
<dbReference type="Proteomes" id="UP001602287">
    <property type="component" value="Unassembled WGS sequence"/>
</dbReference>
<comment type="caution">
    <text evidence="1">The sequence shown here is derived from an EMBL/GenBank/DDBJ whole genome shotgun (WGS) entry which is preliminary data.</text>
</comment>
<sequence length="72" mass="8010">MSRFSMMARVDIPSEVVDAEAWIARYRESLTSIAESGCGCGCCVRAWQIEGPQELVDTIPLVLTASTEWDRD</sequence>
<organism evidence="1 2">
    <name type="scientific">Micromonospora parva</name>
    <dbReference type="NCBI Taxonomy" id="1464048"/>
    <lineage>
        <taxon>Bacteria</taxon>
        <taxon>Bacillati</taxon>
        <taxon>Actinomycetota</taxon>
        <taxon>Actinomycetes</taxon>
        <taxon>Micromonosporales</taxon>
        <taxon>Micromonosporaceae</taxon>
        <taxon>Micromonospora</taxon>
    </lineage>
</organism>
<name>A0ABW6VUW0_9ACTN</name>
<protein>
    <submittedName>
        <fullName evidence="1">Uncharacterized protein</fullName>
    </submittedName>
</protein>